<sequence>MKKRLLLLPSSLLFLVACNDENAFDEEEAIEQSQAQLEEFLNTFESQETLAEEQGDIEPVIVATNEHLAEYFTDSFHEKVIKTIEETGHSHYNEGATFFLENDPFERKTVFRNDFSIEVDEVDEDTETVVYYLDSPERSIGQQHSYMVDMIQENGEWKINN</sequence>
<evidence type="ECO:0000313" key="2">
    <source>
        <dbReference type="Proteomes" id="UP001596142"/>
    </source>
</evidence>
<organism evidence="1 2">
    <name type="scientific">Thalassorhabdus alkalitolerans</name>
    <dbReference type="NCBI Taxonomy" id="2282697"/>
    <lineage>
        <taxon>Bacteria</taxon>
        <taxon>Bacillati</taxon>
        <taxon>Bacillota</taxon>
        <taxon>Bacilli</taxon>
        <taxon>Bacillales</taxon>
        <taxon>Bacillaceae</taxon>
        <taxon>Thalassorhabdus</taxon>
    </lineage>
</organism>
<dbReference type="EMBL" id="JBHSOZ010000016">
    <property type="protein sequence ID" value="MFC5714385.1"/>
    <property type="molecule type" value="Genomic_DNA"/>
</dbReference>
<gene>
    <name evidence="1" type="ORF">ACFPU1_16690</name>
</gene>
<dbReference type="Gene3D" id="3.10.450.50">
    <property type="match status" value="1"/>
</dbReference>
<keyword evidence="2" id="KW-1185">Reference proteome</keyword>
<dbReference type="RefSeq" id="WP_385943070.1">
    <property type="nucleotide sequence ID" value="NZ_JBHSOZ010000016.1"/>
</dbReference>
<name>A0ABW0YPI2_9BACI</name>
<accession>A0ABW0YPI2</accession>
<evidence type="ECO:0008006" key="3">
    <source>
        <dbReference type="Google" id="ProtNLM"/>
    </source>
</evidence>
<proteinExistence type="predicted"/>
<protein>
    <recommendedName>
        <fullName evidence="3">DUF3828 domain-containing protein</fullName>
    </recommendedName>
</protein>
<comment type="caution">
    <text evidence="1">The sequence shown here is derived from an EMBL/GenBank/DDBJ whole genome shotgun (WGS) entry which is preliminary data.</text>
</comment>
<evidence type="ECO:0000313" key="1">
    <source>
        <dbReference type="EMBL" id="MFC5714385.1"/>
    </source>
</evidence>
<dbReference type="PROSITE" id="PS51257">
    <property type="entry name" value="PROKAR_LIPOPROTEIN"/>
    <property type="match status" value="1"/>
</dbReference>
<dbReference type="Proteomes" id="UP001596142">
    <property type="component" value="Unassembled WGS sequence"/>
</dbReference>
<reference evidence="2" key="1">
    <citation type="journal article" date="2019" name="Int. J. Syst. Evol. Microbiol.">
        <title>The Global Catalogue of Microorganisms (GCM) 10K type strain sequencing project: providing services to taxonomists for standard genome sequencing and annotation.</title>
        <authorList>
            <consortium name="The Broad Institute Genomics Platform"/>
            <consortium name="The Broad Institute Genome Sequencing Center for Infectious Disease"/>
            <person name="Wu L."/>
            <person name="Ma J."/>
        </authorList>
    </citation>
    <scope>NUCLEOTIDE SEQUENCE [LARGE SCALE GENOMIC DNA]</scope>
    <source>
        <strain evidence="2">CECT 7184</strain>
    </source>
</reference>